<evidence type="ECO:0000313" key="2">
    <source>
        <dbReference type="EMBL" id="QIK79382.1"/>
    </source>
</evidence>
<name>A0A6G7YRL9_9SPHN</name>
<organism evidence="2 3">
    <name type="scientific">Sphingomonas piscis</name>
    <dbReference type="NCBI Taxonomy" id="2714943"/>
    <lineage>
        <taxon>Bacteria</taxon>
        <taxon>Pseudomonadati</taxon>
        <taxon>Pseudomonadota</taxon>
        <taxon>Alphaproteobacteria</taxon>
        <taxon>Sphingomonadales</taxon>
        <taxon>Sphingomonadaceae</taxon>
        <taxon>Sphingomonas</taxon>
    </lineage>
</organism>
<feature type="compositionally biased region" description="Low complexity" evidence="1">
    <location>
        <begin position="1"/>
        <end position="15"/>
    </location>
</feature>
<dbReference type="AlphaFoldDB" id="A0A6G7YRL9"/>
<dbReference type="EMBL" id="CP049869">
    <property type="protein sequence ID" value="QIK79382.1"/>
    <property type="molecule type" value="Genomic_DNA"/>
</dbReference>
<evidence type="ECO:0000313" key="3">
    <source>
        <dbReference type="Proteomes" id="UP000503222"/>
    </source>
</evidence>
<evidence type="ECO:0000256" key="1">
    <source>
        <dbReference type="SAM" id="MobiDB-lite"/>
    </source>
</evidence>
<protein>
    <recommendedName>
        <fullName evidence="4">Terminase</fullName>
    </recommendedName>
</protein>
<proteinExistence type="predicted"/>
<gene>
    <name evidence="2" type="ORF">G7077_11180</name>
</gene>
<evidence type="ECO:0008006" key="4">
    <source>
        <dbReference type="Google" id="ProtNLM"/>
    </source>
</evidence>
<keyword evidence="3" id="KW-1185">Reference proteome</keyword>
<dbReference type="RefSeq" id="WP_166411770.1">
    <property type="nucleotide sequence ID" value="NZ_CP049869.1"/>
</dbReference>
<dbReference type="KEGG" id="spii:G7077_11180"/>
<reference evidence="2 3" key="1">
    <citation type="submission" date="2020-03" db="EMBL/GenBank/DDBJ databases">
        <title>Sphingomonas sp. nov., isolated from fish.</title>
        <authorList>
            <person name="Hyun D.-W."/>
            <person name="Bae J.-W."/>
        </authorList>
    </citation>
    <scope>NUCLEOTIDE SEQUENCE [LARGE SCALE GENOMIC DNA]</scope>
    <source>
        <strain evidence="2 3">HDW15B</strain>
    </source>
</reference>
<dbReference type="Proteomes" id="UP000503222">
    <property type="component" value="Chromosome"/>
</dbReference>
<feature type="region of interest" description="Disordered" evidence="1">
    <location>
        <begin position="1"/>
        <end position="22"/>
    </location>
</feature>
<sequence>MAKRGSAGAEGGARALQLTDGKKPQMRAANQCGWTKAKEAEFLGALEETCNVTAAAAVASVSVSSAYRRRRTHAAFRIGWHEAIGVAYQQLELALIERALVGTEKIVRRGDGSEEVMRDYPNAIAMTLLKTGSS</sequence>
<accession>A0A6G7YRL9</accession>